<name>A0AAF3F9N4_9BILA</name>
<sequence length="86" mass="10017">MPRAWQAQSIEESYLISSSSNQTFMSMMLFMVLIAISLQALEIFWEFLLILADHVIVVMKFARRIASIQLKTQETFKFLLNSREAI</sequence>
<dbReference type="WBParaSite" id="MBELARI_LOCUS3306">
    <property type="protein sequence ID" value="MBELARI_LOCUS3306"/>
    <property type="gene ID" value="MBELARI_LOCUS3306"/>
</dbReference>
<evidence type="ECO:0000313" key="2">
    <source>
        <dbReference type="WBParaSite" id="MBELARI_LOCUS3306"/>
    </source>
</evidence>
<accession>A0AAF3F9N4</accession>
<proteinExistence type="predicted"/>
<reference evidence="2" key="1">
    <citation type="submission" date="2024-02" db="UniProtKB">
        <authorList>
            <consortium name="WormBaseParasite"/>
        </authorList>
    </citation>
    <scope>IDENTIFICATION</scope>
</reference>
<protein>
    <submittedName>
        <fullName evidence="2">Uncharacterized protein</fullName>
    </submittedName>
</protein>
<dbReference type="AlphaFoldDB" id="A0AAF3F9N4"/>
<evidence type="ECO:0000313" key="1">
    <source>
        <dbReference type="Proteomes" id="UP000887575"/>
    </source>
</evidence>
<keyword evidence="1" id="KW-1185">Reference proteome</keyword>
<dbReference type="Proteomes" id="UP000887575">
    <property type="component" value="Unassembled WGS sequence"/>
</dbReference>
<organism evidence="1 2">
    <name type="scientific">Mesorhabditis belari</name>
    <dbReference type="NCBI Taxonomy" id="2138241"/>
    <lineage>
        <taxon>Eukaryota</taxon>
        <taxon>Metazoa</taxon>
        <taxon>Ecdysozoa</taxon>
        <taxon>Nematoda</taxon>
        <taxon>Chromadorea</taxon>
        <taxon>Rhabditida</taxon>
        <taxon>Rhabditina</taxon>
        <taxon>Rhabditomorpha</taxon>
        <taxon>Rhabditoidea</taxon>
        <taxon>Rhabditidae</taxon>
        <taxon>Mesorhabditinae</taxon>
        <taxon>Mesorhabditis</taxon>
    </lineage>
</organism>